<sequence>MPGVGLARTRQYGRTIGVSEDETPGEQLKRSYQAKTCHEIMVMMALDFRAADVNDDKHLTLREFKSMLPASSQKTLKPEELEAWFSTMDINQDGLISMQEFFIVAMQLAAWRSGAGLTTIFAAYDRDGSGVVNEMEFATAAMGMGFADIASTMFHELDVDGSGTISLLEIINRVRMLSQRRSDCANLRAFLNAMDEQIVEEIDGHSSRPHDGSARDARPPPALGTGQSRRAASSMLMNQVQVAMKEVKDAEGLRAAMSLQLEAVKPMLKRELPSCRKPLRQSDDMAAMLSLFKKWDLNGDGMLGKHEFLVVIKNLAADEEYWRTTLRAIVEEVWDTLEDDDGKADLLRVCRWIENAGPRPVTLAPTHGREKTASLTPCDAVGATSTRPHESFSKPGRTQQQALSRPASAAQLRRPASASCGSMLLDRQAVRQRFVSSRLASPSHGNFQSWLAEISKPAGAAWLSDVAKHVDAQHARESRMLWQDVSMEGKLTRATRSVGNGHNSTSSLNGAQTCSNVSPCPSSLGSSCRSRLSSPMFRPGSSPQLRVQAEGRALRNIVHSAPTHSICLHVKPETEERWRTQAEGRSRTSALGNGAPASNRGLAFYSKIIDQMYAQGHLLEEAEEEPTPARKNYRRPKPLKRASTLRTSTLRTSTSRNSTSRTSTSKRTSKRPARFVTE</sequence>
<name>A0AB34K9A7_PRYPA</name>
<accession>A0AB34K9A7</accession>
<dbReference type="Gene3D" id="1.10.238.10">
    <property type="entry name" value="EF-hand"/>
    <property type="match status" value="3"/>
</dbReference>
<reference evidence="4 5" key="1">
    <citation type="journal article" date="2024" name="Science">
        <title>Giant polyketide synthase enzymes in the biosynthesis of giant marine polyether toxins.</title>
        <authorList>
            <person name="Fallon T.R."/>
            <person name="Shende V.V."/>
            <person name="Wierzbicki I.H."/>
            <person name="Pendleton A.L."/>
            <person name="Watervoot N.F."/>
            <person name="Auber R.P."/>
            <person name="Gonzalez D.J."/>
            <person name="Wisecaver J.H."/>
            <person name="Moore B.S."/>
        </authorList>
    </citation>
    <scope>NUCLEOTIDE SEQUENCE [LARGE SCALE GENOMIC DNA]</scope>
    <source>
        <strain evidence="4 5">12B1</strain>
    </source>
</reference>
<evidence type="ECO:0000256" key="1">
    <source>
        <dbReference type="ARBA" id="ARBA00022837"/>
    </source>
</evidence>
<dbReference type="Pfam" id="PF13833">
    <property type="entry name" value="EF-hand_8"/>
    <property type="match status" value="1"/>
</dbReference>
<feature type="region of interest" description="Disordered" evidence="2">
    <location>
        <begin position="204"/>
        <end position="230"/>
    </location>
</feature>
<gene>
    <name evidence="4" type="ORF">AB1Y20_000693</name>
</gene>
<dbReference type="GO" id="GO:0005509">
    <property type="term" value="F:calcium ion binding"/>
    <property type="evidence" value="ECO:0007669"/>
    <property type="project" value="InterPro"/>
</dbReference>
<dbReference type="Proteomes" id="UP001515480">
    <property type="component" value="Unassembled WGS sequence"/>
</dbReference>
<dbReference type="PROSITE" id="PS00018">
    <property type="entry name" value="EF_HAND_1"/>
    <property type="match status" value="5"/>
</dbReference>
<dbReference type="AlphaFoldDB" id="A0AB34K9A7"/>
<feature type="domain" description="EF-hand" evidence="3">
    <location>
        <begin position="153"/>
        <end position="180"/>
    </location>
</feature>
<proteinExistence type="predicted"/>
<feature type="compositionally biased region" description="Basic residues" evidence="2">
    <location>
        <begin position="667"/>
        <end position="678"/>
    </location>
</feature>
<feature type="region of interest" description="Disordered" evidence="2">
    <location>
        <begin position="572"/>
        <end position="597"/>
    </location>
</feature>
<feature type="region of interest" description="Disordered" evidence="2">
    <location>
        <begin position="495"/>
        <end position="516"/>
    </location>
</feature>
<dbReference type="EMBL" id="JBGBPQ010000001">
    <property type="protein sequence ID" value="KAL1529757.1"/>
    <property type="molecule type" value="Genomic_DNA"/>
</dbReference>
<protein>
    <recommendedName>
        <fullName evidence="3">EF-hand domain-containing protein</fullName>
    </recommendedName>
</protein>
<feature type="compositionally biased region" description="Basic and acidic residues" evidence="2">
    <location>
        <begin position="572"/>
        <end position="586"/>
    </location>
</feature>
<dbReference type="InterPro" id="IPR018247">
    <property type="entry name" value="EF_Hand_1_Ca_BS"/>
</dbReference>
<dbReference type="Pfam" id="PF13202">
    <property type="entry name" value="EF-hand_5"/>
    <property type="match status" value="2"/>
</dbReference>
<evidence type="ECO:0000313" key="5">
    <source>
        <dbReference type="Proteomes" id="UP001515480"/>
    </source>
</evidence>
<feature type="region of interest" description="Disordered" evidence="2">
    <location>
        <begin position="619"/>
        <end position="678"/>
    </location>
</feature>
<feature type="domain" description="EF-hand" evidence="3">
    <location>
        <begin position="76"/>
        <end position="111"/>
    </location>
</feature>
<dbReference type="PROSITE" id="PS50222">
    <property type="entry name" value="EF_HAND_2"/>
    <property type="match status" value="4"/>
</dbReference>
<dbReference type="SUPFAM" id="SSF47473">
    <property type="entry name" value="EF-hand"/>
    <property type="match status" value="2"/>
</dbReference>
<dbReference type="Pfam" id="PF13499">
    <property type="entry name" value="EF-hand_7"/>
    <property type="match status" value="1"/>
</dbReference>
<feature type="domain" description="EF-hand" evidence="3">
    <location>
        <begin position="283"/>
        <end position="318"/>
    </location>
</feature>
<dbReference type="PANTHER" id="PTHR23064">
    <property type="entry name" value="TROPONIN"/>
    <property type="match status" value="1"/>
</dbReference>
<organism evidence="4 5">
    <name type="scientific">Prymnesium parvum</name>
    <name type="common">Toxic golden alga</name>
    <dbReference type="NCBI Taxonomy" id="97485"/>
    <lineage>
        <taxon>Eukaryota</taxon>
        <taxon>Haptista</taxon>
        <taxon>Haptophyta</taxon>
        <taxon>Prymnesiophyceae</taxon>
        <taxon>Prymnesiales</taxon>
        <taxon>Prymnesiaceae</taxon>
        <taxon>Prymnesium</taxon>
    </lineage>
</organism>
<keyword evidence="5" id="KW-1185">Reference proteome</keyword>
<keyword evidence="1" id="KW-0106">Calcium</keyword>
<feature type="compositionally biased region" description="Basic residues" evidence="2">
    <location>
        <begin position="631"/>
        <end position="640"/>
    </location>
</feature>
<dbReference type="InterPro" id="IPR002048">
    <property type="entry name" value="EF_hand_dom"/>
</dbReference>
<evidence type="ECO:0000259" key="3">
    <source>
        <dbReference type="PROSITE" id="PS50222"/>
    </source>
</evidence>
<dbReference type="InterPro" id="IPR011992">
    <property type="entry name" value="EF-hand-dom_pair"/>
</dbReference>
<evidence type="ECO:0000313" key="4">
    <source>
        <dbReference type="EMBL" id="KAL1529757.1"/>
    </source>
</evidence>
<feature type="region of interest" description="Disordered" evidence="2">
    <location>
        <begin position="361"/>
        <end position="414"/>
    </location>
</feature>
<feature type="domain" description="EF-hand" evidence="3">
    <location>
        <begin position="112"/>
        <end position="147"/>
    </location>
</feature>
<feature type="compositionally biased region" description="Basic and acidic residues" evidence="2">
    <location>
        <begin position="204"/>
        <end position="218"/>
    </location>
</feature>
<evidence type="ECO:0000256" key="2">
    <source>
        <dbReference type="SAM" id="MobiDB-lite"/>
    </source>
</evidence>
<dbReference type="SMART" id="SM00054">
    <property type="entry name" value="EFh"/>
    <property type="match status" value="5"/>
</dbReference>
<comment type="caution">
    <text evidence="4">The sequence shown here is derived from an EMBL/GenBank/DDBJ whole genome shotgun (WGS) entry which is preliminary data.</text>
</comment>
<feature type="compositionally biased region" description="Low complexity" evidence="2">
    <location>
        <begin position="641"/>
        <end position="666"/>
    </location>
</feature>
<dbReference type="InterPro" id="IPR052591">
    <property type="entry name" value="CML21-like"/>
</dbReference>